<comment type="caution">
    <text evidence="13">The sequence shown here is derived from an EMBL/GenBank/DDBJ whole genome shotgun (WGS) entry which is preliminary data.</text>
</comment>
<feature type="region of interest" description="Disordered" evidence="11">
    <location>
        <begin position="1"/>
        <end position="87"/>
    </location>
</feature>
<keyword evidence="3" id="KW-0805">Transcription regulation</keyword>
<dbReference type="InterPro" id="IPR009057">
    <property type="entry name" value="Homeodomain-like_sf"/>
</dbReference>
<dbReference type="SUPFAM" id="SSF46689">
    <property type="entry name" value="Homeodomain-like"/>
    <property type="match status" value="1"/>
</dbReference>
<feature type="DNA-binding region" description="Homeobox" evidence="9">
    <location>
        <begin position="196"/>
        <end position="255"/>
    </location>
</feature>
<dbReference type="PRINTS" id="PR00024">
    <property type="entry name" value="HOMEOBOX"/>
</dbReference>
<dbReference type="EMBL" id="JBJKFK010003021">
    <property type="protein sequence ID" value="KAL3310362.1"/>
    <property type="molecule type" value="Genomic_DNA"/>
</dbReference>
<dbReference type="PANTHER" id="PTHR46110">
    <property type="entry name" value="HOMEOBOX PROTEIN HMX"/>
    <property type="match status" value="1"/>
</dbReference>
<reference evidence="13 14" key="1">
    <citation type="submission" date="2024-11" db="EMBL/GenBank/DDBJ databases">
        <title>Adaptive evolution of stress response genes in parasites aligns with host niche diversity.</title>
        <authorList>
            <person name="Hahn C."/>
            <person name="Resl P."/>
        </authorList>
    </citation>
    <scope>NUCLEOTIDE SEQUENCE [LARGE SCALE GENOMIC DNA]</scope>
    <source>
        <strain evidence="13">EGGRZ-B1_66</strain>
        <tissue evidence="13">Body</tissue>
    </source>
</reference>
<dbReference type="GO" id="GO:0005634">
    <property type="term" value="C:nucleus"/>
    <property type="evidence" value="ECO:0007669"/>
    <property type="project" value="UniProtKB-SubCell"/>
</dbReference>
<keyword evidence="4 9" id="KW-0238">DNA-binding</keyword>
<dbReference type="SMART" id="SM00389">
    <property type="entry name" value="HOX"/>
    <property type="match status" value="1"/>
</dbReference>
<evidence type="ECO:0000256" key="4">
    <source>
        <dbReference type="ARBA" id="ARBA00023125"/>
    </source>
</evidence>
<name>A0ABD2PUC4_9PLAT</name>
<evidence type="ECO:0000256" key="10">
    <source>
        <dbReference type="RuleBase" id="RU000682"/>
    </source>
</evidence>
<dbReference type="PROSITE" id="PS50071">
    <property type="entry name" value="HOMEOBOX_2"/>
    <property type="match status" value="1"/>
</dbReference>
<evidence type="ECO:0000259" key="12">
    <source>
        <dbReference type="PROSITE" id="PS50071"/>
    </source>
</evidence>
<dbReference type="InterPro" id="IPR017970">
    <property type="entry name" value="Homeobox_CS"/>
</dbReference>
<evidence type="ECO:0000256" key="5">
    <source>
        <dbReference type="ARBA" id="ARBA00023155"/>
    </source>
</evidence>
<dbReference type="Gene3D" id="1.10.10.60">
    <property type="entry name" value="Homeodomain-like"/>
    <property type="match status" value="1"/>
</dbReference>
<feature type="region of interest" description="Disordered" evidence="11">
    <location>
        <begin position="141"/>
        <end position="166"/>
    </location>
</feature>
<sequence length="374" mass="42285">MSFDRQLSTTTVWPLDETSPANDSSSSPPIYPEVNLRKRPPCDSPPKHNKRTTPTFYINSLLLDRSTKPVESDGAEPKASVVRPEPTVQPERLQEILANLMNVRPDLLNLARSFRPMDPVTMFGQRYPMLKQEPMLMKDDLESSDEVPMEDENSSRDSPLIMRRSSSEFEDGYEKLNVQRGDKSPREDLHQILKRKKKTRTVFSRSQVYQLESTFDVKRYLSSSERVALAHALQLTETQVKIWFQNRRNKWKRQLAGEQDNSPTVMKTMTAEDLTPRNIDEMHCKKSLIDTAPSSAFISAAMAAVAAQLSTASTNADANNVPLAEVFSLLKQKESAADFGHDVFLRMLQTSQQRSIFSNSSANNKSAPMSADLL</sequence>
<dbReference type="AlphaFoldDB" id="A0ABD2PUC4"/>
<evidence type="ECO:0000256" key="3">
    <source>
        <dbReference type="ARBA" id="ARBA00023015"/>
    </source>
</evidence>
<organism evidence="13 14">
    <name type="scientific">Cichlidogyrus casuarinus</name>
    <dbReference type="NCBI Taxonomy" id="1844966"/>
    <lineage>
        <taxon>Eukaryota</taxon>
        <taxon>Metazoa</taxon>
        <taxon>Spiralia</taxon>
        <taxon>Lophotrochozoa</taxon>
        <taxon>Platyhelminthes</taxon>
        <taxon>Monogenea</taxon>
        <taxon>Monopisthocotylea</taxon>
        <taxon>Dactylogyridea</taxon>
        <taxon>Ancyrocephalidae</taxon>
        <taxon>Cichlidogyrus</taxon>
    </lineage>
</organism>
<evidence type="ECO:0000256" key="6">
    <source>
        <dbReference type="ARBA" id="ARBA00023163"/>
    </source>
</evidence>
<dbReference type="InterPro" id="IPR020479">
    <property type="entry name" value="HD_metazoa"/>
</dbReference>
<accession>A0ABD2PUC4</accession>
<feature type="compositionally biased region" description="Polar residues" evidence="11">
    <location>
        <begin position="1"/>
        <end position="12"/>
    </location>
</feature>
<protein>
    <recommendedName>
        <fullName evidence="12">Homeobox domain-containing protein</fullName>
    </recommendedName>
</protein>
<feature type="compositionally biased region" description="Polar residues" evidence="11">
    <location>
        <begin position="19"/>
        <end position="28"/>
    </location>
</feature>
<evidence type="ECO:0000256" key="1">
    <source>
        <dbReference type="ARBA" id="ARBA00004123"/>
    </source>
</evidence>
<dbReference type="GO" id="GO:0003677">
    <property type="term" value="F:DNA binding"/>
    <property type="evidence" value="ECO:0007669"/>
    <property type="project" value="UniProtKB-UniRule"/>
</dbReference>
<keyword evidence="7 9" id="KW-0539">Nucleus</keyword>
<proteinExistence type="inferred from homology"/>
<keyword evidence="2" id="KW-0217">Developmental protein</keyword>
<dbReference type="PANTHER" id="PTHR46110:SF3">
    <property type="entry name" value="HOMEOBOX PROTEIN HMX"/>
    <property type="match status" value="1"/>
</dbReference>
<evidence type="ECO:0000256" key="9">
    <source>
        <dbReference type="PROSITE-ProRule" id="PRU00108"/>
    </source>
</evidence>
<gene>
    <name evidence="13" type="ORF">Ciccas_011075</name>
</gene>
<feature type="domain" description="Homeobox" evidence="12">
    <location>
        <begin position="194"/>
        <end position="254"/>
    </location>
</feature>
<comment type="similarity">
    <text evidence="8">Belongs to the HMX homeobox family.</text>
</comment>
<feature type="compositionally biased region" description="Acidic residues" evidence="11">
    <location>
        <begin position="142"/>
        <end position="152"/>
    </location>
</feature>
<feature type="region of interest" description="Disordered" evidence="11">
    <location>
        <begin position="355"/>
        <end position="374"/>
    </location>
</feature>
<comment type="subcellular location">
    <subcellularLocation>
        <location evidence="1 9 10">Nucleus</location>
    </subcellularLocation>
</comment>
<dbReference type="InterPro" id="IPR051300">
    <property type="entry name" value="HMX_Homeobox_TF"/>
</dbReference>
<keyword evidence="14" id="KW-1185">Reference proteome</keyword>
<dbReference type="Proteomes" id="UP001626550">
    <property type="component" value="Unassembled WGS sequence"/>
</dbReference>
<evidence type="ECO:0000313" key="14">
    <source>
        <dbReference type="Proteomes" id="UP001626550"/>
    </source>
</evidence>
<dbReference type="FunFam" id="1.10.10.60:FF:000053">
    <property type="entry name" value="H6 family homeobox 2"/>
    <property type="match status" value="1"/>
</dbReference>
<evidence type="ECO:0000256" key="7">
    <source>
        <dbReference type="ARBA" id="ARBA00023242"/>
    </source>
</evidence>
<dbReference type="CDD" id="cd00086">
    <property type="entry name" value="homeodomain"/>
    <property type="match status" value="1"/>
</dbReference>
<dbReference type="PROSITE" id="PS00027">
    <property type="entry name" value="HOMEOBOX_1"/>
    <property type="match status" value="1"/>
</dbReference>
<dbReference type="Pfam" id="PF00046">
    <property type="entry name" value="Homeodomain"/>
    <property type="match status" value="1"/>
</dbReference>
<evidence type="ECO:0000256" key="2">
    <source>
        <dbReference type="ARBA" id="ARBA00022473"/>
    </source>
</evidence>
<feature type="compositionally biased region" description="Polar residues" evidence="11">
    <location>
        <begin position="355"/>
        <end position="367"/>
    </location>
</feature>
<evidence type="ECO:0000256" key="8">
    <source>
        <dbReference type="ARBA" id="ARBA00038165"/>
    </source>
</evidence>
<dbReference type="InterPro" id="IPR001356">
    <property type="entry name" value="HD"/>
</dbReference>
<evidence type="ECO:0000256" key="11">
    <source>
        <dbReference type="SAM" id="MobiDB-lite"/>
    </source>
</evidence>
<keyword evidence="6" id="KW-0804">Transcription</keyword>
<evidence type="ECO:0000313" key="13">
    <source>
        <dbReference type="EMBL" id="KAL3310362.1"/>
    </source>
</evidence>
<keyword evidence="5 9" id="KW-0371">Homeobox</keyword>